<dbReference type="EMBL" id="BLLK01000045">
    <property type="protein sequence ID" value="GFH52519.1"/>
    <property type="molecule type" value="Genomic_DNA"/>
</dbReference>
<gene>
    <name evidence="2" type="ORF">CTEN210_08995</name>
</gene>
<proteinExistence type="predicted"/>
<accession>A0AAD3H780</accession>
<feature type="chain" id="PRO_5041989290" evidence="1">
    <location>
        <begin position="22"/>
        <end position="179"/>
    </location>
</feature>
<keyword evidence="3" id="KW-1185">Reference proteome</keyword>
<feature type="signal peptide" evidence="1">
    <location>
        <begin position="1"/>
        <end position="21"/>
    </location>
</feature>
<reference evidence="2 3" key="1">
    <citation type="journal article" date="2021" name="Sci. Rep.">
        <title>The genome of the diatom Chaetoceros tenuissimus carries an ancient integrated fragment of an extant virus.</title>
        <authorList>
            <person name="Hongo Y."/>
            <person name="Kimura K."/>
            <person name="Takaki Y."/>
            <person name="Yoshida Y."/>
            <person name="Baba S."/>
            <person name="Kobayashi G."/>
            <person name="Nagasaki K."/>
            <person name="Hano T."/>
            <person name="Tomaru Y."/>
        </authorList>
    </citation>
    <scope>NUCLEOTIDE SEQUENCE [LARGE SCALE GENOMIC DNA]</scope>
    <source>
        <strain evidence="2 3">NIES-3715</strain>
    </source>
</reference>
<organism evidence="2 3">
    <name type="scientific">Chaetoceros tenuissimus</name>
    <dbReference type="NCBI Taxonomy" id="426638"/>
    <lineage>
        <taxon>Eukaryota</taxon>
        <taxon>Sar</taxon>
        <taxon>Stramenopiles</taxon>
        <taxon>Ochrophyta</taxon>
        <taxon>Bacillariophyta</taxon>
        <taxon>Coscinodiscophyceae</taxon>
        <taxon>Chaetocerotophycidae</taxon>
        <taxon>Chaetocerotales</taxon>
        <taxon>Chaetocerotaceae</taxon>
        <taxon>Chaetoceros</taxon>
    </lineage>
</organism>
<protein>
    <submittedName>
        <fullName evidence="2">Uncharacterized protein</fullName>
    </submittedName>
</protein>
<evidence type="ECO:0000256" key="1">
    <source>
        <dbReference type="SAM" id="SignalP"/>
    </source>
</evidence>
<sequence>MMFNKSKALLSALLITTTVTAADLRTKSTNEEITNVIHSKDEIDAVLKNIPMNAIRCFDRVDITDYNTSSYCSRSASKVSCDYKDAYSGLEAACDSAGGQLFQFSVTMKADGISVSYKNMASRIGASCDTDAALKAQEEAFSFFSLIGFEVTVEESGASTLSAAVVAFIALTGAVATLI</sequence>
<keyword evidence="1" id="KW-0732">Signal</keyword>
<name>A0AAD3H780_9STRA</name>
<dbReference type="AlphaFoldDB" id="A0AAD3H780"/>
<comment type="caution">
    <text evidence="2">The sequence shown here is derived from an EMBL/GenBank/DDBJ whole genome shotgun (WGS) entry which is preliminary data.</text>
</comment>
<dbReference type="Proteomes" id="UP001054902">
    <property type="component" value="Unassembled WGS sequence"/>
</dbReference>
<evidence type="ECO:0000313" key="2">
    <source>
        <dbReference type="EMBL" id="GFH52519.1"/>
    </source>
</evidence>
<evidence type="ECO:0000313" key="3">
    <source>
        <dbReference type="Proteomes" id="UP001054902"/>
    </source>
</evidence>